<comment type="caution">
    <text evidence="1">The sequence shown here is derived from an EMBL/GenBank/DDBJ whole genome shotgun (WGS) entry which is preliminary data.</text>
</comment>
<name>A0ABR2Q833_9ROSI</name>
<evidence type="ECO:0000313" key="2">
    <source>
        <dbReference type="Proteomes" id="UP001396334"/>
    </source>
</evidence>
<organism evidence="1 2">
    <name type="scientific">Hibiscus sabdariffa</name>
    <name type="common">roselle</name>
    <dbReference type="NCBI Taxonomy" id="183260"/>
    <lineage>
        <taxon>Eukaryota</taxon>
        <taxon>Viridiplantae</taxon>
        <taxon>Streptophyta</taxon>
        <taxon>Embryophyta</taxon>
        <taxon>Tracheophyta</taxon>
        <taxon>Spermatophyta</taxon>
        <taxon>Magnoliopsida</taxon>
        <taxon>eudicotyledons</taxon>
        <taxon>Gunneridae</taxon>
        <taxon>Pentapetalae</taxon>
        <taxon>rosids</taxon>
        <taxon>malvids</taxon>
        <taxon>Malvales</taxon>
        <taxon>Malvaceae</taxon>
        <taxon>Malvoideae</taxon>
        <taxon>Hibiscus</taxon>
    </lineage>
</organism>
<keyword evidence="2" id="KW-1185">Reference proteome</keyword>
<dbReference type="Proteomes" id="UP001396334">
    <property type="component" value="Unassembled WGS sequence"/>
</dbReference>
<reference evidence="1 2" key="1">
    <citation type="journal article" date="2024" name="G3 (Bethesda)">
        <title>Genome assembly of Hibiscus sabdariffa L. provides insights into metabolisms of medicinal natural products.</title>
        <authorList>
            <person name="Kim T."/>
        </authorList>
    </citation>
    <scope>NUCLEOTIDE SEQUENCE [LARGE SCALE GENOMIC DNA]</scope>
    <source>
        <strain evidence="1">TK-2024</strain>
        <tissue evidence="1">Old leaves</tissue>
    </source>
</reference>
<protein>
    <submittedName>
        <fullName evidence="1">Uncharacterized protein</fullName>
    </submittedName>
</protein>
<sequence length="119" mass="13430">MFTKGIKSLYFVDVWLLLHILYHSFCASLSRISKLSLGGLSSNMPLADASSIIPIGVLTELKKIDTCVHSGRPCIGQRLNRHWVLEGNEEMEYEREYNEVNERGSNSICTVAEMSLGYF</sequence>
<evidence type="ECO:0000313" key="1">
    <source>
        <dbReference type="EMBL" id="KAK8996660.1"/>
    </source>
</evidence>
<dbReference type="EMBL" id="JBBPBN010000044">
    <property type="protein sequence ID" value="KAK8996660.1"/>
    <property type="molecule type" value="Genomic_DNA"/>
</dbReference>
<proteinExistence type="predicted"/>
<gene>
    <name evidence="1" type="ORF">V6N11_081926</name>
</gene>
<accession>A0ABR2Q833</accession>